<feature type="region of interest" description="Disordered" evidence="1">
    <location>
        <begin position="1"/>
        <end position="22"/>
    </location>
</feature>
<proteinExistence type="predicted"/>
<accession>A0A2K3L4J3</accession>
<organism evidence="2 3">
    <name type="scientific">Trifolium pratense</name>
    <name type="common">Red clover</name>
    <dbReference type="NCBI Taxonomy" id="57577"/>
    <lineage>
        <taxon>Eukaryota</taxon>
        <taxon>Viridiplantae</taxon>
        <taxon>Streptophyta</taxon>
        <taxon>Embryophyta</taxon>
        <taxon>Tracheophyta</taxon>
        <taxon>Spermatophyta</taxon>
        <taxon>Magnoliopsida</taxon>
        <taxon>eudicotyledons</taxon>
        <taxon>Gunneridae</taxon>
        <taxon>Pentapetalae</taxon>
        <taxon>rosids</taxon>
        <taxon>fabids</taxon>
        <taxon>Fabales</taxon>
        <taxon>Fabaceae</taxon>
        <taxon>Papilionoideae</taxon>
        <taxon>50 kb inversion clade</taxon>
        <taxon>NPAAA clade</taxon>
        <taxon>Hologalegina</taxon>
        <taxon>IRL clade</taxon>
        <taxon>Trifolieae</taxon>
        <taxon>Trifolium</taxon>
    </lineage>
</organism>
<reference evidence="2 3" key="2">
    <citation type="journal article" date="2017" name="Front. Plant Sci.">
        <title>Gene Classification and Mining of Molecular Markers Useful in Red Clover (Trifolium pratense) Breeding.</title>
        <authorList>
            <person name="Istvanek J."/>
            <person name="Dluhosova J."/>
            <person name="Dluhos P."/>
            <person name="Patkova L."/>
            <person name="Nedelnik J."/>
            <person name="Repkova J."/>
        </authorList>
    </citation>
    <scope>NUCLEOTIDE SEQUENCE [LARGE SCALE GENOMIC DNA]</scope>
    <source>
        <strain evidence="3">cv. Tatra</strain>
        <tissue evidence="2">Young leaves</tissue>
    </source>
</reference>
<dbReference type="EMBL" id="ASHM01026077">
    <property type="protein sequence ID" value="PNX73461.1"/>
    <property type="molecule type" value="Genomic_DNA"/>
</dbReference>
<protein>
    <submittedName>
        <fullName evidence="2">Chalcone synthase-like protein</fullName>
    </submittedName>
</protein>
<reference evidence="2 3" key="1">
    <citation type="journal article" date="2014" name="Am. J. Bot.">
        <title>Genome assembly and annotation for red clover (Trifolium pratense; Fabaceae).</title>
        <authorList>
            <person name="Istvanek J."/>
            <person name="Jaros M."/>
            <person name="Krenek A."/>
            <person name="Repkova J."/>
        </authorList>
    </citation>
    <scope>NUCLEOTIDE SEQUENCE [LARGE SCALE GENOMIC DNA]</scope>
    <source>
        <strain evidence="3">cv. Tatra</strain>
        <tissue evidence="2">Young leaves</tissue>
    </source>
</reference>
<evidence type="ECO:0000313" key="2">
    <source>
        <dbReference type="EMBL" id="PNX73461.1"/>
    </source>
</evidence>
<comment type="caution">
    <text evidence="2">The sequence shown here is derived from an EMBL/GenBank/DDBJ whole genome shotgun (WGS) entry which is preliminary data.</text>
</comment>
<name>A0A2K3L4J3_TRIPR</name>
<sequence>MPQGDLKGNSPINASSARRAPVSRKATILALGKAFHSQVLPQEYICDTKGAILLLFSPNTYKQTAIIAKPNKKTATIDKKYSVPAEGLATGGKCGSTTSELVEGGNGATCGRNE</sequence>
<gene>
    <name evidence="2" type="ORF">L195_g029363</name>
</gene>
<evidence type="ECO:0000313" key="3">
    <source>
        <dbReference type="Proteomes" id="UP000236291"/>
    </source>
</evidence>
<dbReference type="AlphaFoldDB" id="A0A2K3L4J3"/>
<dbReference type="Proteomes" id="UP000236291">
    <property type="component" value="Unassembled WGS sequence"/>
</dbReference>
<evidence type="ECO:0000256" key="1">
    <source>
        <dbReference type="SAM" id="MobiDB-lite"/>
    </source>
</evidence>